<gene>
    <name evidence="2" type="ORF">VA7868_01806</name>
</gene>
<evidence type="ECO:0008006" key="4">
    <source>
        <dbReference type="Google" id="ProtNLM"/>
    </source>
</evidence>
<keyword evidence="1" id="KW-0175">Coiled coil</keyword>
<dbReference type="EMBL" id="FQXZ01000015">
    <property type="protein sequence ID" value="SHI12431.1"/>
    <property type="molecule type" value="Genomic_DNA"/>
</dbReference>
<evidence type="ECO:0000313" key="3">
    <source>
        <dbReference type="Proteomes" id="UP000184608"/>
    </source>
</evidence>
<keyword evidence="3" id="KW-1185">Reference proteome</keyword>
<protein>
    <recommendedName>
        <fullName evidence="4">LafD</fullName>
    </recommendedName>
</protein>
<evidence type="ECO:0000313" key="2">
    <source>
        <dbReference type="EMBL" id="SHI12431.1"/>
    </source>
</evidence>
<dbReference type="Proteomes" id="UP000184608">
    <property type="component" value="Unassembled WGS sequence"/>
</dbReference>
<reference evidence="2 3" key="1">
    <citation type="submission" date="2016-11" db="EMBL/GenBank/DDBJ databases">
        <authorList>
            <person name="Jaros S."/>
            <person name="Januszkiewicz K."/>
            <person name="Wedrychowicz H."/>
        </authorList>
    </citation>
    <scope>NUCLEOTIDE SEQUENCE [LARGE SCALE GENOMIC DNA]</scope>
    <source>
        <strain evidence="2 3">CECT 7868</strain>
    </source>
</reference>
<dbReference type="AlphaFoldDB" id="A0A1M5YK62"/>
<evidence type="ECO:0000256" key="1">
    <source>
        <dbReference type="SAM" id="Coils"/>
    </source>
</evidence>
<dbReference type="STRING" id="1216006.VA7868_01806"/>
<sequence length="103" mass="12177">MHKVSPERFRHLAQRIQIAAKLEDWPSLMRYDQQLQELLATHQAYLNDPRLAPEITRIKVIHQAAFEQLSQATRELEQTMNNVRMQQERAMAYQLATPDGEHR</sequence>
<name>A0A1M5YK62_9VIBR</name>
<organism evidence="2 3">
    <name type="scientific">Vibrio aerogenes CECT 7868</name>
    <dbReference type="NCBI Taxonomy" id="1216006"/>
    <lineage>
        <taxon>Bacteria</taxon>
        <taxon>Pseudomonadati</taxon>
        <taxon>Pseudomonadota</taxon>
        <taxon>Gammaproteobacteria</taxon>
        <taxon>Vibrionales</taxon>
        <taxon>Vibrionaceae</taxon>
        <taxon>Vibrio</taxon>
    </lineage>
</organism>
<proteinExistence type="predicted"/>
<accession>A0A1M5YK62</accession>
<feature type="coiled-coil region" evidence="1">
    <location>
        <begin position="28"/>
        <end position="89"/>
    </location>
</feature>